<accession>A0AAE3ML79</accession>
<dbReference type="InterPro" id="IPR020845">
    <property type="entry name" value="AMP-binding_CS"/>
</dbReference>
<dbReference type="Gene3D" id="3.40.50.12780">
    <property type="entry name" value="N-terminal domain of ligase-like"/>
    <property type="match status" value="1"/>
</dbReference>
<dbReference type="EMBL" id="JAPFQP010000003">
    <property type="protein sequence ID" value="MCX2719875.1"/>
    <property type="molecule type" value="Genomic_DNA"/>
</dbReference>
<dbReference type="InterPro" id="IPR000873">
    <property type="entry name" value="AMP-dep_synth/lig_dom"/>
</dbReference>
<evidence type="ECO:0000259" key="2">
    <source>
        <dbReference type="Pfam" id="PF13193"/>
    </source>
</evidence>
<dbReference type="SUPFAM" id="SSF56801">
    <property type="entry name" value="Acetyl-CoA synthetase-like"/>
    <property type="match status" value="1"/>
</dbReference>
<dbReference type="PROSITE" id="PS00455">
    <property type="entry name" value="AMP_BINDING"/>
    <property type="match status" value="1"/>
</dbReference>
<name>A0AAE3ML79_9FLAO</name>
<dbReference type="Gene3D" id="3.30.300.30">
    <property type="match status" value="1"/>
</dbReference>
<dbReference type="AlphaFoldDB" id="A0AAE3ML79"/>
<sequence>MNVFDYLFENSASLQKDFVIGDKGSIAYQKLYRDSLKVASYLREKVGQGKNIILASPNSTYFITLYLGILKSGNVCVPLNYGIEQSNLDYILDAIDCPMVFCASTLLRKLTFSELPVFSEDDLAEIIKKGANPVWEEEFDPDKIAEIIFTSGSTGKPKGVMLSHKNLMANTESIVAYLKLTEADIMGVVLPFFYCYGLSLLHTHLRVGGSIVLNNSFIFLGSVINDLKKYRCTGFAGVPSHFQVLLKKSKTFKTTDFPDLRYVTQAGGKLHAVFIDEFARAFPNVDFYVMYGQTEATARLTYLEPNMIGMRSHSIGKAIPGVEIKIVGKDGQEVGVQEEGELVARGDNIMSGYFRDLENTKQTIKDGWLYTGDIAIRDEEGYLYIVGRQKEIIKVGGKRISPKEIEAVILSVSNVIDCTVQGIEDELLGEALEATVVTANPEEEEVLKERILKKCAKELVTYKIPRHFVFNKSMSLSLTGKKIKAH</sequence>
<dbReference type="RefSeq" id="WP_266013070.1">
    <property type="nucleotide sequence ID" value="NZ_JAPFQP010000003.1"/>
</dbReference>
<dbReference type="Pfam" id="PF13193">
    <property type="entry name" value="AMP-binding_C"/>
    <property type="match status" value="1"/>
</dbReference>
<keyword evidence="4" id="KW-1185">Reference proteome</keyword>
<dbReference type="PANTHER" id="PTHR24096">
    <property type="entry name" value="LONG-CHAIN-FATTY-ACID--COA LIGASE"/>
    <property type="match status" value="1"/>
</dbReference>
<reference evidence="3" key="1">
    <citation type="submission" date="2022-11" db="EMBL/GenBank/DDBJ databases">
        <title>The characterization of three novel Bacteroidetes species and genomic analysis of their roles in tidal elemental geochemical cycles.</title>
        <authorList>
            <person name="Ma K.-J."/>
        </authorList>
    </citation>
    <scope>NUCLEOTIDE SEQUENCE</scope>
    <source>
        <strain evidence="3">M415</strain>
    </source>
</reference>
<dbReference type="GO" id="GO:0016405">
    <property type="term" value="F:CoA-ligase activity"/>
    <property type="evidence" value="ECO:0007669"/>
    <property type="project" value="TreeGrafter"/>
</dbReference>
<organism evidence="3 4">
    <name type="scientific">Lentiprolixibacter aurantiacus</name>
    <dbReference type="NCBI Taxonomy" id="2993939"/>
    <lineage>
        <taxon>Bacteria</taxon>
        <taxon>Pseudomonadati</taxon>
        <taxon>Bacteroidota</taxon>
        <taxon>Flavobacteriia</taxon>
        <taxon>Flavobacteriales</taxon>
        <taxon>Flavobacteriaceae</taxon>
        <taxon>Lentiprolixibacter</taxon>
    </lineage>
</organism>
<dbReference type="InterPro" id="IPR042099">
    <property type="entry name" value="ANL_N_sf"/>
</dbReference>
<evidence type="ECO:0000313" key="3">
    <source>
        <dbReference type="EMBL" id="MCX2719875.1"/>
    </source>
</evidence>
<comment type="caution">
    <text evidence="3">The sequence shown here is derived from an EMBL/GenBank/DDBJ whole genome shotgun (WGS) entry which is preliminary data.</text>
</comment>
<dbReference type="PANTHER" id="PTHR24096:SF267">
    <property type="entry name" value="MALONATE--COA LIGASE ACSF3, MITOCHONDRIAL"/>
    <property type="match status" value="1"/>
</dbReference>
<dbReference type="Pfam" id="PF00501">
    <property type="entry name" value="AMP-binding"/>
    <property type="match status" value="1"/>
</dbReference>
<dbReference type="Proteomes" id="UP001207116">
    <property type="component" value="Unassembled WGS sequence"/>
</dbReference>
<protein>
    <submittedName>
        <fullName evidence="3">AMP-binding protein</fullName>
    </submittedName>
</protein>
<proteinExistence type="predicted"/>
<feature type="domain" description="AMP-binding enzyme C-terminal" evidence="2">
    <location>
        <begin position="404"/>
        <end position="481"/>
    </location>
</feature>
<feature type="domain" description="AMP-dependent synthetase/ligase" evidence="1">
    <location>
        <begin position="15"/>
        <end position="354"/>
    </location>
</feature>
<evidence type="ECO:0000313" key="4">
    <source>
        <dbReference type="Proteomes" id="UP001207116"/>
    </source>
</evidence>
<gene>
    <name evidence="3" type="ORF">OO016_09700</name>
</gene>
<dbReference type="InterPro" id="IPR025110">
    <property type="entry name" value="AMP-bd_C"/>
</dbReference>
<dbReference type="InterPro" id="IPR045851">
    <property type="entry name" value="AMP-bd_C_sf"/>
</dbReference>
<evidence type="ECO:0000259" key="1">
    <source>
        <dbReference type="Pfam" id="PF00501"/>
    </source>
</evidence>